<evidence type="ECO:0000313" key="1">
    <source>
        <dbReference type="EMBL" id="MFD0683712.1"/>
    </source>
</evidence>
<proteinExistence type="predicted"/>
<keyword evidence="2" id="KW-1185">Reference proteome</keyword>
<organism evidence="1 2">
    <name type="scientific">Actinomadura fibrosa</name>
    <dbReference type="NCBI Taxonomy" id="111802"/>
    <lineage>
        <taxon>Bacteria</taxon>
        <taxon>Bacillati</taxon>
        <taxon>Actinomycetota</taxon>
        <taxon>Actinomycetes</taxon>
        <taxon>Streptosporangiales</taxon>
        <taxon>Thermomonosporaceae</taxon>
        <taxon>Actinomadura</taxon>
    </lineage>
</organism>
<protein>
    <recommendedName>
        <fullName evidence="3">Lipoprotein</fullName>
    </recommendedName>
</protein>
<accession>A0ABW2XCG9</accession>
<sequence>MGTLARCHGVGPPRTLAVWAYADGEEIVLLMKGQGDSGWRPSSDSFYGLSPKQVADLPTEPKKLEQVLLGLRGKWHAVSVDGAKEETIGELKGQERLRALTEVAGGLLSTTPASGKVRAAVYRMVAGLPGLKVRGTATDPLGRTGAVVSMPLKTTVPLGLYTAPKQLGSYTRQWIIDTGTGMLLATRDLVATPPHGSLRLPSGDNGKPRRLTVATQPDRFHRPGEVLQYDAYKVAEWTDSGPKG</sequence>
<evidence type="ECO:0000313" key="2">
    <source>
        <dbReference type="Proteomes" id="UP001597063"/>
    </source>
</evidence>
<name>A0ABW2XCG9_9ACTN</name>
<reference evidence="2" key="1">
    <citation type="journal article" date="2019" name="Int. J. Syst. Evol. Microbiol.">
        <title>The Global Catalogue of Microorganisms (GCM) 10K type strain sequencing project: providing services to taxonomists for standard genome sequencing and annotation.</title>
        <authorList>
            <consortium name="The Broad Institute Genomics Platform"/>
            <consortium name="The Broad Institute Genome Sequencing Center for Infectious Disease"/>
            <person name="Wu L."/>
            <person name="Ma J."/>
        </authorList>
    </citation>
    <scope>NUCLEOTIDE SEQUENCE [LARGE SCALE GENOMIC DNA]</scope>
    <source>
        <strain evidence="2">JCM 9371</strain>
    </source>
</reference>
<comment type="caution">
    <text evidence="1">The sequence shown here is derived from an EMBL/GenBank/DDBJ whole genome shotgun (WGS) entry which is preliminary data.</text>
</comment>
<evidence type="ECO:0008006" key="3">
    <source>
        <dbReference type="Google" id="ProtNLM"/>
    </source>
</evidence>
<gene>
    <name evidence="1" type="ORF">ACFQZM_04310</name>
</gene>
<dbReference type="RefSeq" id="WP_131754785.1">
    <property type="nucleotide sequence ID" value="NZ_CAACUY010000001.1"/>
</dbReference>
<dbReference type="EMBL" id="JBHTGP010000003">
    <property type="protein sequence ID" value="MFD0683712.1"/>
    <property type="molecule type" value="Genomic_DNA"/>
</dbReference>
<dbReference type="Proteomes" id="UP001597063">
    <property type="component" value="Unassembled WGS sequence"/>
</dbReference>